<organism evidence="2 3">
    <name type="scientific">Parapedobacter defluvii</name>
    <dbReference type="NCBI Taxonomy" id="2045106"/>
    <lineage>
        <taxon>Bacteria</taxon>
        <taxon>Pseudomonadati</taxon>
        <taxon>Bacteroidota</taxon>
        <taxon>Sphingobacteriia</taxon>
        <taxon>Sphingobacteriales</taxon>
        <taxon>Sphingobacteriaceae</taxon>
        <taxon>Parapedobacter</taxon>
    </lineage>
</organism>
<proteinExistence type="predicted"/>
<keyword evidence="3" id="KW-1185">Reference proteome</keyword>
<dbReference type="Proteomes" id="UP000597338">
    <property type="component" value="Unassembled WGS sequence"/>
</dbReference>
<comment type="caution">
    <text evidence="2">The sequence shown here is derived from an EMBL/GenBank/DDBJ whole genome shotgun (WGS) entry which is preliminary data.</text>
</comment>
<name>A0ABQ1M0K6_9SPHI</name>
<feature type="chain" id="PRO_5045749731" evidence="1">
    <location>
        <begin position="23"/>
        <end position="591"/>
    </location>
</feature>
<evidence type="ECO:0000313" key="3">
    <source>
        <dbReference type="Proteomes" id="UP000597338"/>
    </source>
</evidence>
<protein>
    <submittedName>
        <fullName evidence="2">Uncharacterized protein</fullName>
    </submittedName>
</protein>
<evidence type="ECO:0000313" key="2">
    <source>
        <dbReference type="EMBL" id="GGC31208.1"/>
    </source>
</evidence>
<feature type="signal peptide" evidence="1">
    <location>
        <begin position="1"/>
        <end position="22"/>
    </location>
</feature>
<evidence type="ECO:0000256" key="1">
    <source>
        <dbReference type="SAM" id="SignalP"/>
    </source>
</evidence>
<gene>
    <name evidence="2" type="ORF">GCM10011386_24020</name>
</gene>
<keyword evidence="1" id="KW-0732">Signal</keyword>
<dbReference type="RefSeq" id="WP_229717546.1">
    <property type="nucleotide sequence ID" value="NZ_BMIK01000007.1"/>
</dbReference>
<sequence length="591" mass="65854">MFRNTIFLFVAGLWLASCSEPAAIQGTPVAQQRLPRIDSMAQLPQPLEIIDWRAMAVAYDSTVYDFDAQGEYWPLIWMDSTHKNFNQPTLGLYTAMGDARQGLKNNKGMFHESLATMGGVLGATLVGIDKQRKDGMNYVGMLRNYFNKDNGWNIMMNNTAPEVALLGGGYGRDWWYDVYPNMLFYAIYDRYPNEAGFDTLARRIAEQFYRADSVLAGNYSHTFFDYARMEPESNWICAQEDAAAGHAWVLYGAYRKFGDKRYLEAAQRAQRALESQSENRFYEILMPYGAYTAARMNAEQGTDFDIQKILGWTFDGTSVCRKGWGVLVGRWNGFDISGIVGSTVDHGGYGFLMNTFDTAIPLVPMVRYDQSYASAIGKWMLHAANAARLFYPQYMPAEHQTIPQLAATTKGVIGYEGLVKESTFDRYKHIPAPVAQGDGPNWVPGKNPEVSQFSVYGSAHAGVFGSIIQRTDVEGILQLDLLATDFFRDKAYPSYLCYNPYDEDREVILSLPFKSGEVDLYDAVQARFVAHNVSGKAKVKLPAAGAAVLVAVPAGAEIRQEGGKLWAGDAVIDYRFDVPAETSTTRTGAPQ</sequence>
<accession>A0ABQ1M0K6</accession>
<dbReference type="EMBL" id="BMIK01000007">
    <property type="protein sequence ID" value="GGC31208.1"/>
    <property type="molecule type" value="Genomic_DNA"/>
</dbReference>
<dbReference type="PROSITE" id="PS51257">
    <property type="entry name" value="PROKAR_LIPOPROTEIN"/>
    <property type="match status" value="1"/>
</dbReference>
<reference evidence="3" key="1">
    <citation type="journal article" date="2019" name="Int. J. Syst. Evol. Microbiol.">
        <title>The Global Catalogue of Microorganisms (GCM) 10K type strain sequencing project: providing services to taxonomists for standard genome sequencing and annotation.</title>
        <authorList>
            <consortium name="The Broad Institute Genomics Platform"/>
            <consortium name="The Broad Institute Genome Sequencing Center for Infectious Disease"/>
            <person name="Wu L."/>
            <person name="Ma J."/>
        </authorList>
    </citation>
    <scope>NUCLEOTIDE SEQUENCE [LARGE SCALE GENOMIC DNA]</scope>
    <source>
        <strain evidence="3">CGMCC 1.15342</strain>
    </source>
</reference>